<dbReference type="InterPro" id="IPR041248">
    <property type="entry name" value="YDG"/>
</dbReference>
<dbReference type="PANTHER" id="PTHR12338:SF8">
    <property type="entry name" value="HEME_HEMOPEXIN-BINDING PROTEIN"/>
    <property type="match status" value="1"/>
</dbReference>
<dbReference type="SUPFAM" id="SSF51126">
    <property type="entry name" value="Pectin lyase-like"/>
    <property type="match status" value="1"/>
</dbReference>
<dbReference type="RefSeq" id="WP_193779618.1">
    <property type="nucleotide sequence ID" value="NZ_JADDOJ010000015.1"/>
</dbReference>
<evidence type="ECO:0000256" key="3">
    <source>
        <dbReference type="ARBA" id="ARBA00022729"/>
    </source>
</evidence>
<dbReference type="Pfam" id="PF18676">
    <property type="entry name" value="MBG_2"/>
    <property type="match status" value="5"/>
</dbReference>
<dbReference type="NCBIfam" id="TIGR01901">
    <property type="entry name" value="adhes_NPXG"/>
    <property type="match status" value="1"/>
</dbReference>
<keyword evidence="2" id="KW-0964">Secreted</keyword>
<evidence type="ECO:0000256" key="1">
    <source>
        <dbReference type="ARBA" id="ARBA00004613"/>
    </source>
</evidence>
<evidence type="ECO:0000259" key="6">
    <source>
        <dbReference type="SMART" id="SM00912"/>
    </source>
</evidence>
<evidence type="ECO:0000256" key="4">
    <source>
        <dbReference type="SAM" id="MobiDB-lite"/>
    </source>
</evidence>
<keyword evidence="3 5" id="KW-0732">Signal</keyword>
<feature type="region of interest" description="Disordered" evidence="4">
    <location>
        <begin position="1327"/>
        <end position="1354"/>
    </location>
</feature>
<dbReference type="SMART" id="SM00912">
    <property type="entry name" value="Haemagg_act"/>
    <property type="match status" value="1"/>
</dbReference>
<dbReference type="Proteomes" id="UP000715965">
    <property type="component" value="Unassembled WGS sequence"/>
</dbReference>
<reference evidence="7 8" key="1">
    <citation type="submission" date="2020-10" db="EMBL/GenBank/DDBJ databases">
        <title>Draft genome of Ramlibacter aquaticus LMG 30558.</title>
        <authorList>
            <person name="Props R."/>
        </authorList>
    </citation>
    <scope>NUCLEOTIDE SEQUENCE [LARGE SCALE GENOMIC DNA]</scope>
    <source>
        <strain evidence="7 8">LMG 30558</strain>
    </source>
</reference>
<dbReference type="InterPro" id="IPR011050">
    <property type="entry name" value="Pectin_lyase_fold/virulence"/>
</dbReference>
<evidence type="ECO:0000313" key="7">
    <source>
        <dbReference type="EMBL" id="MBE7940073.1"/>
    </source>
</evidence>
<dbReference type="Gene3D" id="2.160.20.10">
    <property type="entry name" value="Single-stranded right-handed beta-helix, Pectin lyase-like"/>
    <property type="match status" value="1"/>
</dbReference>
<keyword evidence="8" id="KW-1185">Reference proteome</keyword>
<evidence type="ECO:0000256" key="2">
    <source>
        <dbReference type="ARBA" id="ARBA00022525"/>
    </source>
</evidence>
<name>A0ABR9SCK2_9BURK</name>
<accession>A0ABR9SCK2</accession>
<dbReference type="InterPro" id="IPR008638">
    <property type="entry name" value="FhaB/CdiA-like_TPS"/>
</dbReference>
<evidence type="ECO:0000313" key="8">
    <source>
        <dbReference type="Proteomes" id="UP000715965"/>
    </source>
</evidence>
<dbReference type="Pfam" id="PF18657">
    <property type="entry name" value="YDG"/>
    <property type="match status" value="1"/>
</dbReference>
<sequence length="1413" mass="139896">MAAAGLALLATLAAGGAQAQTLPTGGRVAAGTGSLSQSGSTLTVNQSSSRLAVDWQTFSVGQGATVNFVQPSSTAVALNRVLGADVSVIQGAVKANGQLFLLNPNGVLFTPTAQVNAGAIVASTLQMGTEDFMAGRYRLSGSSLAPVVNQGSLAATGGAQGGAVALIAAQVVNTGSITADGGAVLLAAARDVTLDLGGPAQLQVNAGVLDALVDNGGAIRADGGRVYLTARAVDALASATVNNTGVVRAQTLASGEKGEIRLIADMQSGTARIGGTLDASAPRGGDGGFIETSGAAVQNLPGLQVSAAAPAGRGGEWLVDPYDYTIDLAAATTISNSLNGGTSVTVTTASANAGYGSTGTGLGDITVASPIAKTAGGDAALVLRADHSVLVNQPITSTAGKLDITLSSANAGGNVGGVSVKANLGSNGGDILIGGALTGGSQLNGIGYAQNLDEGATLNPAVLIGTGTAIRAGGGNIVINGQSHIPQSGNNKVDAVYIADSTTISSGGGNVLITGDATAANDTGTFGVKFAPISNTLTKIETSPTSGYIQVTGINPNFPTSAINLVNNGSLDQLIFLAPSVAQIVIDINGNILGNAFQYQPPNSGCNSAYPNCGYFSTQLPGGNNSNLYASYGALVNAQNAIYVLAGGSRTYDGLTAIDRSTLDPWTSATGYTTTDLKVKIGGGASSLPSGLSLDAFAGAGGLVSFSTSSKNAGTYNIGGSPATYGPINAAVNGVYPAPAANSYAIGYYGKYVINKKSVSNLSVDSKYYDGTTTATLRSSDFIAGDVVNALGGFSSPNATSTYLAGTVDANHLSANAQAVTVTGFTGADAGNYTLASTPSGLSADIWKAALTLTASNASKTYGDLASFAGTAFTPTGLKHGETVGSVSESSTGAAVGANVGSYDIVPSAATGGTFDPGNYVITYAPGTLTVNGRSITVTADNKTKVYGDNNPTLSFQVTSGSLVNGDTLSGGVATSATQYSDVGHYDIARGTVGNANYIISFTNGTLTVNGRPISVTADGKTKVYGDSNPTLSYQVTAGSLVNGDTLSGGVATSATQYSDVGRYDITRGTLGNANYVISFTNGTLAVNGRPISVTADDKTKVYGDSNPALSFQVTAGSLVNGDTLSGSLATIATPYSNVGSYGITRGNLDNGNYVISFVDGALRIAPRPLTVAADDQSKLQGAPDPALTYRLVQGNLVGQDGLGALTRAPGEAPGSYRINATALSNPNYQITAIDGQLAIVAVDSQPAPAPAPLPPLPQLVAPIVVPNFADNAAQALGADTASTGMGSLNYITLGAATQALPGSTAGAASSAAPAGFASAAAPAAAPEAGASPAPARSGDTAREERAAAAQASSPAAGALNFVEANADGSRKGGSELNVNNVTVPSANGPLDVFVVDTGVNRSGVQVMRALGN</sequence>
<dbReference type="InterPro" id="IPR050909">
    <property type="entry name" value="Bact_Autotransporter_VF"/>
</dbReference>
<feature type="signal peptide" evidence="5">
    <location>
        <begin position="1"/>
        <end position="19"/>
    </location>
</feature>
<feature type="compositionally biased region" description="Low complexity" evidence="4">
    <location>
        <begin position="1327"/>
        <end position="1339"/>
    </location>
</feature>
<dbReference type="Pfam" id="PF05860">
    <property type="entry name" value="TPS"/>
    <property type="match status" value="1"/>
</dbReference>
<comment type="caution">
    <text evidence="7">The sequence shown here is derived from an EMBL/GenBank/DDBJ whole genome shotgun (WGS) entry which is preliminary data.</text>
</comment>
<comment type="subcellular location">
    <subcellularLocation>
        <location evidence="1">Secreted</location>
    </subcellularLocation>
</comment>
<feature type="domain" description="Filamentous haemagglutinin FhaB/tRNA nuclease CdiA-like TPS" evidence="6">
    <location>
        <begin position="19"/>
        <end position="131"/>
    </location>
</feature>
<feature type="chain" id="PRO_5045322046" evidence="5">
    <location>
        <begin position="20"/>
        <end position="1413"/>
    </location>
</feature>
<protein>
    <submittedName>
        <fullName evidence="7">Filamentous hemagglutinin N-terminal domain-containing protein</fullName>
    </submittedName>
</protein>
<dbReference type="PANTHER" id="PTHR12338">
    <property type="entry name" value="AUTOTRANSPORTER"/>
    <property type="match status" value="1"/>
</dbReference>
<dbReference type="InterPro" id="IPR041286">
    <property type="entry name" value="MBG_2"/>
</dbReference>
<evidence type="ECO:0000256" key="5">
    <source>
        <dbReference type="SAM" id="SignalP"/>
    </source>
</evidence>
<organism evidence="7 8">
    <name type="scientific">Ramlibacter aquaticus</name>
    <dbReference type="NCBI Taxonomy" id="2780094"/>
    <lineage>
        <taxon>Bacteria</taxon>
        <taxon>Pseudomonadati</taxon>
        <taxon>Pseudomonadota</taxon>
        <taxon>Betaproteobacteria</taxon>
        <taxon>Burkholderiales</taxon>
        <taxon>Comamonadaceae</taxon>
        <taxon>Ramlibacter</taxon>
    </lineage>
</organism>
<dbReference type="Gene3D" id="3.30.160.710">
    <property type="match status" value="3"/>
</dbReference>
<dbReference type="InterPro" id="IPR012334">
    <property type="entry name" value="Pectin_lyas_fold"/>
</dbReference>
<proteinExistence type="predicted"/>
<dbReference type="EMBL" id="JADDOJ010000015">
    <property type="protein sequence ID" value="MBE7940073.1"/>
    <property type="molecule type" value="Genomic_DNA"/>
</dbReference>
<gene>
    <name evidence="7" type="ORF">IM725_05745</name>
</gene>